<dbReference type="InterPro" id="IPR011682">
    <property type="entry name" value="Glyco_hydro_38_C"/>
</dbReference>
<dbReference type="SUPFAM" id="SSF74650">
    <property type="entry name" value="Galactose mutarotase-like"/>
    <property type="match status" value="1"/>
</dbReference>
<keyword evidence="4" id="KW-0326">Glycosidase</keyword>
<protein>
    <submittedName>
        <fullName evidence="6">Alpha-mannosidase</fullName>
    </submittedName>
</protein>
<dbReference type="InterPro" id="IPR000602">
    <property type="entry name" value="Glyco_hydro_38_N"/>
</dbReference>
<dbReference type="FunFam" id="3.20.110.10:FF:000002">
    <property type="entry name" value="alpha-mannosidase 2C1 isoform X1"/>
    <property type="match status" value="1"/>
</dbReference>
<dbReference type="EMBL" id="DRTD01000475">
    <property type="protein sequence ID" value="HHE55407.1"/>
    <property type="molecule type" value="Genomic_DNA"/>
</dbReference>
<dbReference type="InterPro" id="IPR015341">
    <property type="entry name" value="Glyco_hydro_38_cen"/>
</dbReference>
<dbReference type="InterPro" id="IPR011330">
    <property type="entry name" value="Glyco_hydro/deAcase_b/a-brl"/>
</dbReference>
<dbReference type="GO" id="GO:0046872">
    <property type="term" value="F:metal ion binding"/>
    <property type="evidence" value="ECO:0007669"/>
    <property type="project" value="UniProtKB-KW"/>
</dbReference>
<dbReference type="InterPro" id="IPR027291">
    <property type="entry name" value="Glyco_hydro_38_N_sf"/>
</dbReference>
<dbReference type="CDD" id="cd10789">
    <property type="entry name" value="GH38N_AMII_ER_cytosolic"/>
    <property type="match status" value="1"/>
</dbReference>
<dbReference type="FunFam" id="1.20.1270.50:FF:000004">
    <property type="entry name" value="alpha-mannosidase 2C1 isoform X1"/>
    <property type="match status" value="1"/>
</dbReference>
<dbReference type="GO" id="GO:0030246">
    <property type="term" value="F:carbohydrate binding"/>
    <property type="evidence" value="ECO:0007669"/>
    <property type="project" value="InterPro"/>
</dbReference>
<dbReference type="SMART" id="SM00872">
    <property type="entry name" value="Alpha-mann_mid"/>
    <property type="match status" value="1"/>
</dbReference>
<dbReference type="Gene3D" id="3.20.110.10">
    <property type="entry name" value="Glycoside hydrolase 38, N terminal domain"/>
    <property type="match status" value="1"/>
</dbReference>
<evidence type="ECO:0000256" key="4">
    <source>
        <dbReference type="ARBA" id="ARBA00023295"/>
    </source>
</evidence>
<evidence type="ECO:0000256" key="1">
    <source>
        <dbReference type="ARBA" id="ARBA00009792"/>
    </source>
</evidence>
<organism evidence="6">
    <name type="scientific">Caldithrix abyssi</name>
    <dbReference type="NCBI Taxonomy" id="187145"/>
    <lineage>
        <taxon>Bacteria</taxon>
        <taxon>Pseudomonadati</taxon>
        <taxon>Calditrichota</taxon>
        <taxon>Calditrichia</taxon>
        <taxon>Calditrichales</taxon>
        <taxon>Calditrichaceae</taxon>
        <taxon>Caldithrix</taxon>
    </lineage>
</organism>
<dbReference type="GO" id="GO:0004559">
    <property type="term" value="F:alpha-mannosidase activity"/>
    <property type="evidence" value="ECO:0007669"/>
    <property type="project" value="InterPro"/>
</dbReference>
<dbReference type="Pfam" id="PF09261">
    <property type="entry name" value="Alpha-mann_mid"/>
    <property type="match status" value="1"/>
</dbReference>
<comment type="caution">
    <text evidence="6">The sequence shown here is derived from an EMBL/GenBank/DDBJ whole genome shotgun (WGS) entry which is preliminary data.</text>
</comment>
<sequence length="653" mass="74769">ESVRDVIYLDPQKSLQVEFWVEVSAAGMFGINRSLDPYENKEAVHGSYQASVQYAYLSTFDRNLWALALDLDILSDLLKNLPQHSVRFVRILKTVNQAIKIFADDVSRAGLARNILQEALTSPSYATELTVYAVGHGHIDTAWLWPISETIRKCARTFANQILLLQKYPTYVFGASQAQHYWFVKKYYPSLFGKMRAFIEQGRWEVQGAMWVEADCNLPSGESLTRQILYGKNFFKDEFGIEVDNLWLPDAFGFPPTLPQILKRSGINHFLTQKLSWNQINVFPYSLFIWRGIDGSQVLAHFPPENRYDSSLRPDSLIKGRDNFNEKEIADEFMSLFGMGDGGGGPKEEHIEYGLRLQNLEGAPKVKFSDARSFFEQAEKYSDELPVWSGDLYLEMHRGTFTSQAQIKKANRKMEFKIRVAEMLCSCLPPEQYPRQKLEQAWKLLLINQFHDIIPGSSINEVYRKALDDYRQVDSILQEIITQASEQLFQKANDHLVLFNSLPFDVEELIPLPEHWTGALNSENRLVPVQHVDNQYLAKVNIPALGLVNLFKADQSEDQTVASQKGNELILQNSRIRYIFDASGQLIEAFDKEAQQSVITPDLTGNVLRLFEDRPNNWDAWDIDPFYEEQLLKTAAAFSAEKIYSGPLIEGLK</sequence>
<feature type="domain" description="Glycoside hydrolase family 38 central" evidence="5">
    <location>
        <begin position="395"/>
        <end position="470"/>
    </location>
</feature>
<feature type="non-terminal residue" evidence="6">
    <location>
        <position position="653"/>
    </location>
</feature>
<dbReference type="InterPro" id="IPR028995">
    <property type="entry name" value="Glyco_hydro_57/38_cen_sf"/>
</dbReference>
<feature type="non-terminal residue" evidence="6">
    <location>
        <position position="1"/>
    </location>
</feature>
<evidence type="ECO:0000256" key="2">
    <source>
        <dbReference type="ARBA" id="ARBA00022723"/>
    </source>
</evidence>
<dbReference type="GO" id="GO:0009313">
    <property type="term" value="P:oligosaccharide catabolic process"/>
    <property type="evidence" value="ECO:0007669"/>
    <property type="project" value="TreeGrafter"/>
</dbReference>
<comment type="similarity">
    <text evidence="1">Belongs to the glycosyl hydrolase 38 family.</text>
</comment>
<dbReference type="Pfam" id="PF07748">
    <property type="entry name" value="Glyco_hydro_38C"/>
    <property type="match status" value="1"/>
</dbReference>
<proteinExistence type="inferred from homology"/>
<accession>A0A7V5LJ53</accession>
<dbReference type="SUPFAM" id="SSF88688">
    <property type="entry name" value="Families 57/38 glycoside transferase middle domain"/>
    <property type="match status" value="1"/>
</dbReference>
<dbReference type="Gene3D" id="2.70.98.30">
    <property type="entry name" value="Golgi alpha-mannosidase II, domain 4"/>
    <property type="match status" value="1"/>
</dbReference>
<keyword evidence="3" id="KW-0378">Hydrolase</keyword>
<dbReference type="Pfam" id="PF01074">
    <property type="entry name" value="Glyco_hydro_38N"/>
    <property type="match status" value="1"/>
</dbReference>
<dbReference type="Proteomes" id="UP000886111">
    <property type="component" value="Unassembled WGS sequence"/>
</dbReference>
<dbReference type="InterPro" id="IPR011013">
    <property type="entry name" value="Gal_mutarotase_sf_dom"/>
</dbReference>
<dbReference type="PANTHER" id="PTHR46017">
    <property type="entry name" value="ALPHA-MANNOSIDASE 2C1"/>
    <property type="match status" value="1"/>
</dbReference>
<name>A0A7V5LJ53_CALAY</name>
<evidence type="ECO:0000256" key="3">
    <source>
        <dbReference type="ARBA" id="ARBA00022801"/>
    </source>
</evidence>
<dbReference type="PANTHER" id="PTHR46017:SF1">
    <property type="entry name" value="ALPHA-MANNOSIDASE 2C1"/>
    <property type="match status" value="1"/>
</dbReference>
<evidence type="ECO:0000313" key="6">
    <source>
        <dbReference type="EMBL" id="HHE55407.1"/>
    </source>
</evidence>
<reference evidence="6" key="1">
    <citation type="journal article" date="2020" name="mSystems">
        <title>Genome- and Community-Level Interaction Insights into Carbon Utilization and Element Cycling Functions of Hydrothermarchaeota in Hydrothermal Sediment.</title>
        <authorList>
            <person name="Zhou Z."/>
            <person name="Liu Y."/>
            <person name="Xu W."/>
            <person name="Pan J."/>
            <person name="Luo Z.H."/>
            <person name="Li M."/>
        </authorList>
    </citation>
    <scope>NUCLEOTIDE SEQUENCE [LARGE SCALE GENOMIC DNA]</scope>
    <source>
        <strain evidence="6">HyVt-76</strain>
    </source>
</reference>
<keyword evidence="2" id="KW-0479">Metal-binding</keyword>
<dbReference type="SUPFAM" id="SSF88713">
    <property type="entry name" value="Glycoside hydrolase/deacetylase"/>
    <property type="match status" value="1"/>
</dbReference>
<dbReference type="Gene3D" id="1.20.1270.50">
    <property type="entry name" value="Glycoside hydrolase family 38, central domain"/>
    <property type="match status" value="1"/>
</dbReference>
<dbReference type="GO" id="GO:0006013">
    <property type="term" value="P:mannose metabolic process"/>
    <property type="evidence" value="ECO:0007669"/>
    <property type="project" value="InterPro"/>
</dbReference>
<dbReference type="InterPro" id="IPR037094">
    <property type="entry name" value="Glyco_hydro_38_cen_sf"/>
</dbReference>
<dbReference type="AlphaFoldDB" id="A0A7V5LJ53"/>
<gene>
    <name evidence="6" type="ORF">ENL21_06460</name>
</gene>
<evidence type="ECO:0000259" key="5">
    <source>
        <dbReference type="SMART" id="SM00872"/>
    </source>
</evidence>